<gene>
    <name evidence="2" type="ORF">FOE67_27445</name>
</gene>
<comment type="caution">
    <text evidence="2">The sequence shown here is derived from an EMBL/GenBank/DDBJ whole genome shotgun (WGS) entry which is preliminary data.</text>
</comment>
<evidence type="ECO:0000256" key="1">
    <source>
        <dbReference type="SAM" id="MobiDB-lite"/>
    </source>
</evidence>
<dbReference type="Proteomes" id="UP000530234">
    <property type="component" value="Unassembled WGS sequence"/>
</dbReference>
<feature type="compositionally biased region" description="Basic and acidic residues" evidence="1">
    <location>
        <begin position="9"/>
        <end position="21"/>
    </location>
</feature>
<dbReference type="EMBL" id="VKHS01001528">
    <property type="protein sequence ID" value="MBB0233127.1"/>
    <property type="molecule type" value="Genomic_DNA"/>
</dbReference>
<organism evidence="2 3">
    <name type="scientific">Streptomyces calidiresistens</name>
    <dbReference type="NCBI Taxonomy" id="1485586"/>
    <lineage>
        <taxon>Bacteria</taxon>
        <taxon>Bacillati</taxon>
        <taxon>Actinomycetota</taxon>
        <taxon>Actinomycetes</taxon>
        <taxon>Kitasatosporales</taxon>
        <taxon>Streptomycetaceae</taxon>
        <taxon>Streptomyces</taxon>
    </lineage>
</organism>
<sequence length="108" mass="11867">MTAPWEGSTPHDGEESEERPMRHLMRAETVGTPGTPGDTGRADGPRDGRGTDTAVAVKTWHMVRGQETRAMCGRQLAADSITRSDEDWGRTEEPMCHTCGALYLREVP</sequence>
<evidence type="ECO:0000313" key="2">
    <source>
        <dbReference type="EMBL" id="MBB0233127.1"/>
    </source>
</evidence>
<dbReference type="AlphaFoldDB" id="A0A7W3T905"/>
<feature type="region of interest" description="Disordered" evidence="1">
    <location>
        <begin position="1"/>
        <end position="51"/>
    </location>
</feature>
<proteinExistence type="predicted"/>
<protein>
    <submittedName>
        <fullName evidence="2">Uncharacterized protein</fullName>
    </submittedName>
</protein>
<evidence type="ECO:0000313" key="3">
    <source>
        <dbReference type="Proteomes" id="UP000530234"/>
    </source>
</evidence>
<accession>A0A7W3T905</accession>
<name>A0A7W3T905_9ACTN</name>
<reference evidence="3" key="1">
    <citation type="submission" date="2019-10" db="EMBL/GenBank/DDBJ databases">
        <title>Streptomyces sp. nov., a novel actinobacterium isolated from alkaline environment.</title>
        <authorList>
            <person name="Golinska P."/>
        </authorList>
    </citation>
    <scope>NUCLEOTIDE SEQUENCE [LARGE SCALE GENOMIC DNA]</scope>
    <source>
        <strain evidence="3">DSM 42108</strain>
    </source>
</reference>
<dbReference type="RefSeq" id="WP_182667611.1">
    <property type="nucleotide sequence ID" value="NZ_VKHS01001528.1"/>
</dbReference>
<keyword evidence="3" id="KW-1185">Reference proteome</keyword>
<feature type="compositionally biased region" description="Basic and acidic residues" evidence="1">
    <location>
        <begin position="40"/>
        <end position="50"/>
    </location>
</feature>